<dbReference type="Proteomes" id="UP001168096">
    <property type="component" value="Unassembled WGS sequence"/>
</dbReference>
<accession>A0ACC7MIU0</accession>
<evidence type="ECO:0000313" key="2">
    <source>
        <dbReference type="Proteomes" id="UP001168096"/>
    </source>
</evidence>
<comment type="caution">
    <text evidence="1">The sequence shown here is derived from an EMBL/GenBank/DDBJ whole genome shotgun (WGS) entry which is preliminary data.</text>
</comment>
<sequence>MATRISSDPLVQPSHDRQLLQVAAPVPLATTGPEHYLVAPSLPDEAIISVIGRFHILSCNGTPTATFQELFNCAPFNLSAWIPPHIEMLAPRIGEDVEACTLEILRAHTLYPLLAIFNGLSFPASPRRANANKATNTPKRFSTETIRLCLECLREDLDVHGVRYIHRSHQIPGVEVCSKHGSPLLYKCPHCECSFSRHYNLALVPWRRCTCKKYVFDSISPAQEADPVALSYAQFSATLLQSAPHATVSPHMLVENYRERARAIGCSWGNDRVSRVRIKTEMEKFYGTAFLRRTDTAYRDDRLSEWLKMLNDYSVTEPPLGRHLLFAHFLFRDAAQFLATIGATSRDGRTAGIDQPIVKRRTGGIGNGRASKPSIKQRIAGLLRELTDRARDIPDCSIEDLWKSHYGLMKRLVSLDLEAITLLRRKLQQLKPRPVGPTKVPRRSEKDGERARSVMATAAALYASVGKPEKVTINRLAKDTGWDPATLNHYAFPETLRALEECAESNWHFYARRILWAKLAHKHAAISVVRARSGVEYHRSLVLMHFFQDVDLSVSYDAETITRLLAEHGIQRDWPGPCPGREFPPAGRRYYTKSQT</sequence>
<gene>
    <name evidence="1" type="ORF">QPK29_029220</name>
</gene>
<name>A0ACC7MIU0_9BURK</name>
<keyword evidence="2" id="KW-1185">Reference proteome</keyword>
<evidence type="ECO:0000313" key="1">
    <source>
        <dbReference type="EMBL" id="MFJ1471822.1"/>
    </source>
</evidence>
<organism evidence="1 2">
    <name type="scientific">Massilia orientalis</name>
    <dbReference type="NCBI Taxonomy" id="3050128"/>
    <lineage>
        <taxon>Bacteria</taxon>
        <taxon>Pseudomonadati</taxon>
        <taxon>Pseudomonadota</taxon>
        <taxon>Betaproteobacteria</taxon>
        <taxon>Burkholderiales</taxon>
        <taxon>Oxalobacteraceae</taxon>
        <taxon>Telluria group</taxon>
        <taxon>Massilia</taxon>
    </lineage>
</organism>
<dbReference type="EMBL" id="JASNRB020000027">
    <property type="protein sequence ID" value="MFJ1471822.1"/>
    <property type="molecule type" value="Genomic_DNA"/>
</dbReference>
<reference evidence="1" key="1">
    <citation type="submission" date="2024-11" db="EMBL/GenBank/DDBJ databases">
        <title>Description of Massilia orientalis sp. nov., isolated from rhizosphere soil of Ageratina adenophora.</title>
        <authorList>
            <person name="Wang Y."/>
        </authorList>
    </citation>
    <scope>NUCLEOTIDE SEQUENCE</scope>
    <source>
        <strain evidence="1">YIM B02787</strain>
    </source>
</reference>
<proteinExistence type="predicted"/>
<protein>
    <submittedName>
        <fullName evidence="1">TnsD family Tn7-like transposition protein</fullName>
    </submittedName>
</protein>